<feature type="region of interest" description="Disordered" evidence="1">
    <location>
        <begin position="743"/>
        <end position="779"/>
    </location>
</feature>
<comment type="caution">
    <text evidence="2">The sequence shown here is derived from an EMBL/GenBank/DDBJ whole genome shotgun (WGS) entry which is preliminary data.</text>
</comment>
<protein>
    <submittedName>
        <fullName evidence="2">Uncharacterized protein</fullName>
    </submittedName>
</protein>
<dbReference type="EMBL" id="JADGJH010000019">
    <property type="protein sequence ID" value="KAJ3142038.1"/>
    <property type="molecule type" value="Genomic_DNA"/>
</dbReference>
<feature type="region of interest" description="Disordered" evidence="1">
    <location>
        <begin position="429"/>
        <end position="463"/>
    </location>
</feature>
<feature type="compositionally biased region" description="Polar residues" evidence="1">
    <location>
        <begin position="488"/>
        <end position="499"/>
    </location>
</feature>
<feature type="region of interest" description="Disordered" evidence="1">
    <location>
        <begin position="488"/>
        <end position="558"/>
    </location>
</feature>
<dbReference type="AlphaFoldDB" id="A0AAD5TA24"/>
<proteinExistence type="predicted"/>
<organism evidence="2 3">
    <name type="scientific">Physocladia obscura</name>
    <dbReference type="NCBI Taxonomy" id="109957"/>
    <lineage>
        <taxon>Eukaryota</taxon>
        <taxon>Fungi</taxon>
        <taxon>Fungi incertae sedis</taxon>
        <taxon>Chytridiomycota</taxon>
        <taxon>Chytridiomycota incertae sedis</taxon>
        <taxon>Chytridiomycetes</taxon>
        <taxon>Chytridiales</taxon>
        <taxon>Chytriomycetaceae</taxon>
        <taxon>Physocladia</taxon>
    </lineage>
</organism>
<evidence type="ECO:0000313" key="3">
    <source>
        <dbReference type="Proteomes" id="UP001211907"/>
    </source>
</evidence>
<feature type="compositionally biased region" description="Polar residues" evidence="1">
    <location>
        <begin position="520"/>
        <end position="534"/>
    </location>
</feature>
<gene>
    <name evidence="2" type="ORF">HK100_003556</name>
</gene>
<feature type="region of interest" description="Disordered" evidence="1">
    <location>
        <begin position="608"/>
        <end position="634"/>
    </location>
</feature>
<keyword evidence="3" id="KW-1185">Reference proteome</keyword>
<evidence type="ECO:0000256" key="1">
    <source>
        <dbReference type="SAM" id="MobiDB-lite"/>
    </source>
</evidence>
<feature type="compositionally biased region" description="Low complexity" evidence="1">
    <location>
        <begin position="451"/>
        <end position="463"/>
    </location>
</feature>
<feature type="compositionally biased region" description="Low complexity" evidence="1">
    <location>
        <begin position="1"/>
        <end position="23"/>
    </location>
</feature>
<reference evidence="2" key="1">
    <citation type="submission" date="2020-05" db="EMBL/GenBank/DDBJ databases">
        <title>Phylogenomic resolution of chytrid fungi.</title>
        <authorList>
            <person name="Stajich J.E."/>
            <person name="Amses K."/>
            <person name="Simmons R."/>
            <person name="Seto K."/>
            <person name="Myers J."/>
            <person name="Bonds A."/>
            <person name="Quandt C.A."/>
            <person name="Barry K."/>
            <person name="Liu P."/>
            <person name="Grigoriev I."/>
            <person name="Longcore J.E."/>
            <person name="James T.Y."/>
        </authorList>
    </citation>
    <scope>NUCLEOTIDE SEQUENCE</scope>
    <source>
        <strain evidence="2">JEL0513</strain>
    </source>
</reference>
<sequence>MSDDTTTTTATTKTEGTGKITEASTAAPGSRRSAPHDQTITESTKKEPMSQAQADTSSPSPPQSPIATSTSDPDPNFATTATTTVGYVDGNNASNIGSWTDGNTETVAIAAANVTANTFDAIIDYFPLITPTFDAKLTLARSRSLSHAATLTQSLSLSHAASQSTLPPISPSSKSPSNISKINEKIESENNTNINSNSESNTADAPYSNILSRIRDHIYTSATSSPPPIFSSSIQQVQQQPSLPPSPITAITTYTISSNPLLSFAIASLDSVYGIDLVYRFSIAALRFLFAYLLILARIEDEEDSVWGTNTSSAGILRWFRMESVAIGYWRLWCWWSHASAAATILVDSPSPPSTISDRFAVAVAGFGGSTDRTRLALKVFRLFAVLSRARCLLRVIIGAKCALETYTAAKASTNGGFNPGGNNFKSGKYAADTIHRPSNSSKQESRAHSHSSSVIRHFSSTSVQKQGISRSASSGFAAGGVGGNLIESTSRAASSPGNLPNEAVTSDEDNNKGFVDGGTKNSDGSSILESQYNRGRPSRKSSCGDVSGDDGEADNEYSAIAVTKNRALKEPKRSKSVGRSGGASVVSGDVAVTGEELTATARDRKSVSRIRPVNSSASSNIRRKKCSSVVSGDEGQALDPIPLGFEKNRNGNMLDLSGSIENGQVASLHRIERINTAPVGVPLSNISGQPQFRQYQTTMYESSNSFGGATQNFITKSLSRMPHSDSVASFASSLVAQYRSTMTPKSPKSYSTTPLASFPPTAYPTTPPPPLPQQSQLATTDQRQQSSLFYRLLQNDASDKLTPVLQTWRKIIRLVHLPLQILHLLLCTRGIAWKPPVRLQSVHSVKSYSIQRTRDITRWLGIIWTLFICVDSAVTMRRIIKIVKQLGVVRGQLVLAIRNNGGGGRKSVKGDNSAIGGGGGSSSQDTATPYGVEDFLVDLVGKGVIGAFFEAMRVGNCVGAGGVFARFSPNCGGSIGVGDFFLQQQQQQQPVEVRMLFEEMAGLKSELQDAFLILLAAGGDLPQAFGSTFRSTRPSAALSRLAAIAHKSNDEALLNEIRNETNLFPTWFVGISGIAASLAAARLRWTTGVVVDSL</sequence>
<feature type="region of interest" description="Disordered" evidence="1">
    <location>
        <begin position="904"/>
        <end position="927"/>
    </location>
</feature>
<name>A0AAD5TA24_9FUNG</name>
<dbReference type="Proteomes" id="UP001211907">
    <property type="component" value="Unassembled WGS sequence"/>
</dbReference>
<feature type="region of interest" description="Disordered" evidence="1">
    <location>
        <begin position="1"/>
        <end position="90"/>
    </location>
</feature>
<feature type="compositionally biased region" description="Pro residues" evidence="1">
    <location>
        <begin position="762"/>
        <end position="773"/>
    </location>
</feature>
<feature type="region of interest" description="Disordered" evidence="1">
    <location>
        <begin position="223"/>
        <end position="243"/>
    </location>
</feature>
<feature type="compositionally biased region" description="Low complexity" evidence="1">
    <location>
        <begin position="230"/>
        <end position="241"/>
    </location>
</feature>
<feature type="compositionally biased region" description="Polar residues" evidence="1">
    <location>
        <begin position="65"/>
        <end position="90"/>
    </location>
</feature>
<feature type="compositionally biased region" description="Polar residues" evidence="1">
    <location>
        <begin position="743"/>
        <end position="756"/>
    </location>
</feature>
<evidence type="ECO:0000313" key="2">
    <source>
        <dbReference type="EMBL" id="KAJ3142038.1"/>
    </source>
</evidence>
<accession>A0AAD5TA24</accession>